<dbReference type="EMBL" id="KL647691">
    <property type="protein sequence ID" value="KEY73955.1"/>
    <property type="molecule type" value="Genomic_DNA"/>
</dbReference>
<dbReference type="Proteomes" id="UP000028045">
    <property type="component" value="Unassembled WGS sequence"/>
</dbReference>
<organism evidence="2 3">
    <name type="scientific">Stachybotrys chartarum (strain CBS 109288 / IBT 7711)</name>
    <name type="common">Toxic black mold</name>
    <name type="synonym">Stilbospora chartarum</name>
    <dbReference type="NCBI Taxonomy" id="1280523"/>
    <lineage>
        <taxon>Eukaryota</taxon>
        <taxon>Fungi</taxon>
        <taxon>Dikarya</taxon>
        <taxon>Ascomycota</taxon>
        <taxon>Pezizomycotina</taxon>
        <taxon>Sordariomycetes</taxon>
        <taxon>Hypocreomycetidae</taxon>
        <taxon>Hypocreales</taxon>
        <taxon>Stachybotryaceae</taxon>
        <taxon>Stachybotrys</taxon>
    </lineage>
</organism>
<keyword evidence="3" id="KW-1185">Reference proteome</keyword>
<dbReference type="HOGENOM" id="CLU_564027_0_0_1"/>
<protein>
    <recommendedName>
        <fullName evidence="1">Heterokaryon incompatibility domain-containing protein</fullName>
    </recommendedName>
</protein>
<proteinExistence type="predicted"/>
<dbReference type="Pfam" id="PF06985">
    <property type="entry name" value="HET"/>
    <property type="match status" value="1"/>
</dbReference>
<evidence type="ECO:0000259" key="1">
    <source>
        <dbReference type="Pfam" id="PF06985"/>
    </source>
</evidence>
<dbReference type="PANTHER" id="PTHR33112:SF15">
    <property type="entry name" value="HETEROKARYON INCOMPATIBILITY DOMAIN-CONTAINING PROTEIN"/>
    <property type="match status" value="1"/>
</dbReference>
<name>A0A084B8S6_STACB</name>
<dbReference type="OrthoDB" id="5362512at2759"/>
<evidence type="ECO:0000313" key="3">
    <source>
        <dbReference type="Proteomes" id="UP000028045"/>
    </source>
</evidence>
<feature type="domain" description="Heterokaryon incompatibility" evidence="1">
    <location>
        <begin position="178"/>
        <end position="283"/>
    </location>
</feature>
<dbReference type="PANTHER" id="PTHR33112">
    <property type="entry name" value="DOMAIN PROTEIN, PUTATIVE-RELATED"/>
    <property type="match status" value="1"/>
</dbReference>
<reference evidence="2 3" key="1">
    <citation type="journal article" date="2014" name="BMC Genomics">
        <title>Comparative genome sequencing reveals chemotype-specific gene clusters in the toxigenic black mold Stachybotrys.</title>
        <authorList>
            <person name="Semeiks J."/>
            <person name="Borek D."/>
            <person name="Otwinowski Z."/>
            <person name="Grishin N.V."/>
        </authorList>
    </citation>
    <scope>NUCLEOTIDE SEQUENCE [LARGE SCALE GENOMIC DNA]</scope>
    <source>
        <strain evidence="3">CBS 109288 / IBT 7711</strain>
    </source>
</reference>
<dbReference type="InterPro" id="IPR010730">
    <property type="entry name" value="HET"/>
</dbReference>
<gene>
    <name evidence="2" type="ORF">S7711_09451</name>
</gene>
<sequence length="484" mass="55921">MNSPHWSRTIRMDLSQPRRFKWKQLLKISFLKPDNRVDCRRNDQGTALIDWPSSQEMMKNHDEFHLRGREDDDDMITVFDIGVLGRSGCAKCLITYESCVKVHRLSKRQQKQVKAFWNICYPIYHVSGLVRLSRNGVIHLFPYSLNLEPVQLYSLPASEPWPWNFVMSMQHLLESRHSKGDWEIESSQMGTIYRDAHLVLAASQACDPYAGLIDPIPACSREHINSANIHKPDSGIVSQIYARRVQPEIAYTADEIREDNLLRMPVFHDVRFTPLAQRAWTFQASLLARRIVYFTGAELLRECRHGSWCECAQRDQNPDVYDWSNKIIATSFLRPEDTRYAPRGTSNYPDWNRILRGFTVRSITYETDRLPALSGLAKYFQSLGAGQYLAGFWRRNLLDSLLWRTDRFIEGTNFERATPYRAPTWSFLSLTWSRGKQAFSTSRPPMDLNFHSLTKARAKVLDAGCTAAGRDETGLLRAGYVVIQ</sequence>
<accession>A0A084B8S6</accession>
<evidence type="ECO:0000313" key="2">
    <source>
        <dbReference type="EMBL" id="KEY73955.1"/>
    </source>
</evidence>
<dbReference type="AlphaFoldDB" id="A0A084B8S6"/>